<organism evidence="2">
    <name type="scientific">Shenzhen tombus-like virus</name>
    <dbReference type="NCBI Taxonomy" id="2789384"/>
    <lineage>
        <taxon>Viruses</taxon>
        <taxon>Riboviria</taxon>
        <taxon>Orthornavirae</taxon>
        <taxon>Kitrinoviricota</taxon>
        <taxon>Tolucaviricetes</taxon>
        <taxon>Tolivirales</taxon>
        <taxon>Tombusviridae</taxon>
    </lineage>
</organism>
<keyword evidence="2" id="KW-0548">Nucleotidyltransferase</keyword>
<feature type="compositionally biased region" description="Polar residues" evidence="1">
    <location>
        <begin position="703"/>
        <end position="721"/>
    </location>
</feature>
<keyword evidence="2" id="KW-0696">RNA-directed RNA polymerase</keyword>
<evidence type="ECO:0000256" key="1">
    <source>
        <dbReference type="SAM" id="MobiDB-lite"/>
    </source>
</evidence>
<name>A0A7T1GW12_9TOMB</name>
<sequence>MSNFELNASDVPPGFVPHGAIEQPSIENTEQLAGELLEWIQETKISEDQLTNEISPKEKLPMRVASVGADGIFECIFRNPPDPMKPLIKKLLSTTTLAGQELFWQRTTPKPMTGYHVAVKWCRSVLEDYALQLALEHGAATIKELGPNASRFLSRARNTAVSHACVPYMEANDTCRDRSRLSEVDNVTTCGMTGQECTQPADVVFAFDVYDLTPADWEQILTNAQTTEGYWLVNYYSAEDGYLSYPVMEELGYRTLQTYTTPDGQKRVRHTMDIADKEYDNALPFCRGKDGQHDTIRWKLVGQLGLLLLYKIDLLPAIPAPFHSMDNHHFVHALRAHTDMVPDALLTALRHLYRADMSVKQLEQRALISLPAELKMFDILPLACSMVVERFERAQAQYRNKTRRASEVQMQNQGSEKLQDKIITPIQQWIGWMASLKTYLGEAQEWWPVIKQTLLLLAKKARTWIQLYASRGWRLFMNATHSLHAWMMRQLNATQRFMRRHSLLRPVLTVVVRAKQACTALYHALCGLEGSPQVYPGYCIGDGAASPLITPEASPHQIVSQPTEAGTHQAAVQQILPTVEGQTTSVPHMCVANECAANNSRLLNIVSSPDPAALPELTLEAERLLEDHPVLRESVDAETTEQDFPIGLPVSLLARATCSETPGTNSPSTEPSISMISTSPEWINSSKMNMSPTPPSPHISSPLETSTQRPCGDQSCTNSRKSSLDCPTAPRNTAVMKKVSTWKNCSPMVMLPSASTTPDLMHMSPSLYSERPKSLCTPQCCGEEMITSTPSSLSTPQWCTPNSEQSYALPELETQEMSTPLLETPPSNSFAPAWSCVSSALLGEARFIWMAMMLFCSFLKQICHALLTSPQPYTPRSDSRPRSRVMRAATVSCNFVADGLSTLQQACDTYVPPVSSWLQHRIAPSLSPLTSQLNALARLPAVPLYSTAMCRFLEHYASCGPEQRGTLLSTCRAGIPLLRENLTTWTSMSTTPLPLRVGGRILPSLLECLLWNNSIANAILENAVLHDSISALNTLSLRG</sequence>
<accession>A0A7T1GW12</accession>
<evidence type="ECO:0000313" key="2">
    <source>
        <dbReference type="EMBL" id="QPN36923.1"/>
    </source>
</evidence>
<protein>
    <submittedName>
        <fullName evidence="2">RNA-dependent RNA polymerase</fullName>
    </submittedName>
</protein>
<proteinExistence type="predicted"/>
<keyword evidence="2" id="KW-0808">Transferase</keyword>
<reference evidence="2" key="1">
    <citation type="submission" date="2020-07" db="EMBL/GenBank/DDBJ databases">
        <authorList>
            <person name="Guo L."/>
            <person name="Lu X."/>
            <person name="Guo D."/>
        </authorList>
    </citation>
    <scope>NUCLEOTIDE SEQUENCE</scope>
    <source>
        <strain evidence="2">CHNtp</strain>
    </source>
</reference>
<feature type="region of interest" description="Disordered" evidence="1">
    <location>
        <begin position="683"/>
        <end position="729"/>
    </location>
</feature>
<dbReference type="GO" id="GO:0003968">
    <property type="term" value="F:RNA-directed RNA polymerase activity"/>
    <property type="evidence" value="ECO:0007669"/>
    <property type="project" value="UniProtKB-KW"/>
</dbReference>
<dbReference type="EMBL" id="MT721840">
    <property type="protein sequence ID" value="QPN36923.1"/>
    <property type="molecule type" value="Genomic_RNA"/>
</dbReference>